<dbReference type="EMBL" id="JBHUIP010000009">
    <property type="protein sequence ID" value="MFD2263194.1"/>
    <property type="molecule type" value="Genomic_DNA"/>
</dbReference>
<proteinExistence type="inferred from homology"/>
<evidence type="ECO:0000313" key="3">
    <source>
        <dbReference type="EMBL" id="MFD2263194.1"/>
    </source>
</evidence>
<dbReference type="PROSITE" id="PS50164">
    <property type="entry name" value="GIY_YIG"/>
    <property type="match status" value="1"/>
</dbReference>
<dbReference type="SUPFAM" id="SSF82771">
    <property type="entry name" value="GIY-YIG endonuclease"/>
    <property type="match status" value="1"/>
</dbReference>
<comment type="caution">
    <text evidence="3">The sequence shown here is derived from an EMBL/GenBank/DDBJ whole genome shotgun (WGS) entry which is preliminary data.</text>
</comment>
<dbReference type="Proteomes" id="UP001597295">
    <property type="component" value="Unassembled WGS sequence"/>
</dbReference>
<dbReference type="RefSeq" id="WP_379876170.1">
    <property type="nucleotide sequence ID" value="NZ_JBHUIP010000009.1"/>
</dbReference>
<evidence type="ECO:0000256" key="1">
    <source>
        <dbReference type="ARBA" id="ARBA00007435"/>
    </source>
</evidence>
<accession>A0ABW5DQI7</accession>
<dbReference type="InterPro" id="IPR000305">
    <property type="entry name" value="GIY-YIG_endonuc"/>
</dbReference>
<dbReference type="PANTHER" id="PTHR34477:SF5">
    <property type="entry name" value="BSL5627 PROTEIN"/>
    <property type="match status" value="1"/>
</dbReference>
<name>A0ABW5DQI7_9PROT</name>
<evidence type="ECO:0000313" key="4">
    <source>
        <dbReference type="Proteomes" id="UP001597295"/>
    </source>
</evidence>
<protein>
    <submittedName>
        <fullName evidence="3">GIY-YIG nuclease family protein</fullName>
    </submittedName>
</protein>
<keyword evidence="4" id="KW-1185">Reference proteome</keyword>
<reference evidence="4" key="1">
    <citation type="journal article" date="2019" name="Int. J. Syst. Evol. Microbiol.">
        <title>The Global Catalogue of Microorganisms (GCM) 10K type strain sequencing project: providing services to taxonomists for standard genome sequencing and annotation.</title>
        <authorList>
            <consortium name="The Broad Institute Genomics Platform"/>
            <consortium name="The Broad Institute Genome Sequencing Center for Infectious Disease"/>
            <person name="Wu L."/>
            <person name="Ma J."/>
        </authorList>
    </citation>
    <scope>NUCLEOTIDE SEQUENCE [LARGE SCALE GENOMIC DNA]</scope>
    <source>
        <strain evidence="4">CGMCC 1.19062</strain>
    </source>
</reference>
<feature type="domain" description="GIY-YIG" evidence="2">
    <location>
        <begin position="1"/>
        <end position="78"/>
    </location>
</feature>
<dbReference type="InterPro" id="IPR035901">
    <property type="entry name" value="GIY-YIG_endonuc_sf"/>
</dbReference>
<evidence type="ECO:0000259" key="2">
    <source>
        <dbReference type="PROSITE" id="PS50164"/>
    </source>
</evidence>
<dbReference type="CDD" id="cd10448">
    <property type="entry name" value="GIY-YIG_unchar_3"/>
    <property type="match status" value="1"/>
</dbReference>
<dbReference type="Gene3D" id="3.40.1440.10">
    <property type="entry name" value="GIY-YIG endonuclease"/>
    <property type="match status" value="1"/>
</dbReference>
<dbReference type="InterPro" id="IPR050190">
    <property type="entry name" value="UPF0213_domain"/>
</dbReference>
<dbReference type="Pfam" id="PF01541">
    <property type="entry name" value="GIY-YIG"/>
    <property type="match status" value="1"/>
</dbReference>
<gene>
    <name evidence="3" type="ORF">ACFSM5_09870</name>
</gene>
<organism evidence="3 4">
    <name type="scientific">Lacibacterium aquatile</name>
    <dbReference type="NCBI Taxonomy" id="1168082"/>
    <lineage>
        <taxon>Bacteria</taxon>
        <taxon>Pseudomonadati</taxon>
        <taxon>Pseudomonadota</taxon>
        <taxon>Alphaproteobacteria</taxon>
        <taxon>Rhodospirillales</taxon>
        <taxon>Rhodospirillaceae</taxon>
    </lineage>
</organism>
<sequence>MQYWVYILASGPRDTLYIGVTNDLLRRVWEHREGLTDGFTRRYAIKHLVWFEEHAEIAEAISREKRVKRWPRQWRYELVAKDNPQ</sequence>
<dbReference type="PANTHER" id="PTHR34477">
    <property type="entry name" value="UPF0213 PROTEIN YHBQ"/>
    <property type="match status" value="1"/>
</dbReference>
<comment type="similarity">
    <text evidence="1">Belongs to the UPF0213 family.</text>
</comment>